<comment type="similarity">
    <text evidence="1">Belongs to the CutA family.</text>
</comment>
<dbReference type="InterPro" id="IPR011322">
    <property type="entry name" value="N-reg_PII-like_a/b"/>
</dbReference>
<dbReference type="InterPro" id="IPR015867">
    <property type="entry name" value="N-reg_PII/ATP_PRibTrfase_C"/>
</dbReference>
<dbReference type="SUPFAM" id="SSF54913">
    <property type="entry name" value="GlnB-like"/>
    <property type="match status" value="1"/>
</dbReference>
<organism evidence="2 3">
    <name type="scientific">Luteimonas composti</name>
    <dbReference type="NCBI Taxonomy" id="398257"/>
    <lineage>
        <taxon>Bacteria</taxon>
        <taxon>Pseudomonadati</taxon>
        <taxon>Pseudomonadota</taxon>
        <taxon>Gammaproteobacteria</taxon>
        <taxon>Lysobacterales</taxon>
        <taxon>Lysobacteraceae</taxon>
        <taxon>Luteimonas</taxon>
    </lineage>
</organism>
<dbReference type="Pfam" id="PF03091">
    <property type="entry name" value="CutA1"/>
    <property type="match status" value="1"/>
</dbReference>
<dbReference type="Proteomes" id="UP001160550">
    <property type="component" value="Unassembled WGS sequence"/>
</dbReference>
<gene>
    <name evidence="2" type="primary">cutA</name>
    <name evidence="2" type="ORF">QF205_15725</name>
</gene>
<evidence type="ECO:0000313" key="3">
    <source>
        <dbReference type="Proteomes" id="UP001160550"/>
    </source>
</evidence>
<reference evidence="2" key="1">
    <citation type="journal article" date="2007" name="Int. J. Syst. Evol. Microbiol.">
        <title>Luteimonas composti sp. nov., a moderately thermophilic bacterium isolated from food waste.</title>
        <authorList>
            <person name="Young C.C."/>
            <person name="Kampfer P."/>
            <person name="Chen W.M."/>
            <person name="Yen W.S."/>
            <person name="Arun A.B."/>
            <person name="Lai W.A."/>
            <person name="Shen F.T."/>
            <person name="Rekha P.D."/>
            <person name="Lin K.Y."/>
            <person name="Chou J.H."/>
        </authorList>
    </citation>
    <scope>NUCLEOTIDE SEQUENCE</scope>
    <source>
        <strain evidence="2">CC-YY355</strain>
    </source>
</reference>
<evidence type="ECO:0000313" key="2">
    <source>
        <dbReference type="EMBL" id="MDH7454511.1"/>
    </source>
</evidence>
<evidence type="ECO:0000256" key="1">
    <source>
        <dbReference type="ARBA" id="ARBA00010169"/>
    </source>
</evidence>
<protein>
    <submittedName>
        <fullName evidence="2">Divalent-cation tolerance protein CutA</fullName>
    </submittedName>
</protein>
<dbReference type="InterPro" id="IPR004323">
    <property type="entry name" value="Ion_tolerance_CutA"/>
</dbReference>
<dbReference type="RefSeq" id="WP_280943741.1">
    <property type="nucleotide sequence ID" value="NZ_JARYGX010000028.1"/>
</dbReference>
<accession>A0ABT6MW87</accession>
<name>A0ABT6MW87_9GAMM</name>
<dbReference type="PANTHER" id="PTHR23419">
    <property type="entry name" value="DIVALENT CATION TOLERANCE CUTA-RELATED"/>
    <property type="match status" value="1"/>
</dbReference>
<dbReference type="Gene3D" id="3.30.70.120">
    <property type="match status" value="1"/>
</dbReference>
<proteinExistence type="inferred from homology"/>
<comment type="caution">
    <text evidence="2">The sequence shown here is derived from an EMBL/GenBank/DDBJ whole genome shotgun (WGS) entry which is preliminary data.</text>
</comment>
<dbReference type="EMBL" id="JARYGX010000028">
    <property type="protein sequence ID" value="MDH7454511.1"/>
    <property type="molecule type" value="Genomic_DNA"/>
</dbReference>
<sequence>MTALACLCTCPDAATAARIAEALVGERLAACVNVLPGVGSVYRWQGRVERAEEVLLVIKTVRARLDALTARVVQLHPYELPEVVAVDLAGGLPDYLAWIEDATRTGADA</sequence>
<keyword evidence="3" id="KW-1185">Reference proteome</keyword>
<dbReference type="PANTHER" id="PTHR23419:SF8">
    <property type="entry name" value="FI09726P"/>
    <property type="match status" value="1"/>
</dbReference>
<reference evidence="2" key="2">
    <citation type="submission" date="2023-04" db="EMBL/GenBank/DDBJ databases">
        <authorList>
            <person name="Sun J.-Q."/>
        </authorList>
    </citation>
    <scope>NUCLEOTIDE SEQUENCE</scope>
    <source>
        <strain evidence="2">CC-YY355</strain>
    </source>
</reference>